<reference evidence="2" key="1">
    <citation type="journal article" date="2022" name="Int. J. Mol. Sci.">
        <title>Draft Genome of Tanacetum Coccineum: Genomic Comparison of Closely Related Tanacetum-Family Plants.</title>
        <authorList>
            <person name="Yamashiro T."/>
            <person name="Shiraishi A."/>
            <person name="Nakayama K."/>
            <person name="Satake H."/>
        </authorList>
    </citation>
    <scope>NUCLEOTIDE SEQUENCE</scope>
</reference>
<protein>
    <recommendedName>
        <fullName evidence="4">Reverse transcriptase domain-containing protein</fullName>
    </recommendedName>
</protein>
<evidence type="ECO:0000313" key="3">
    <source>
        <dbReference type="Proteomes" id="UP001151760"/>
    </source>
</evidence>
<evidence type="ECO:0008006" key="4">
    <source>
        <dbReference type="Google" id="ProtNLM"/>
    </source>
</evidence>
<keyword evidence="3" id="KW-1185">Reference proteome</keyword>
<feature type="region of interest" description="Disordered" evidence="1">
    <location>
        <begin position="373"/>
        <end position="414"/>
    </location>
</feature>
<name>A0ABQ5BC56_9ASTR</name>
<comment type="caution">
    <text evidence="2">The sequence shown here is derived from an EMBL/GenBank/DDBJ whole genome shotgun (WGS) entry which is preliminary data.</text>
</comment>
<dbReference type="Proteomes" id="UP001151760">
    <property type="component" value="Unassembled WGS sequence"/>
</dbReference>
<proteinExistence type="predicted"/>
<organism evidence="2 3">
    <name type="scientific">Tanacetum coccineum</name>
    <dbReference type="NCBI Taxonomy" id="301880"/>
    <lineage>
        <taxon>Eukaryota</taxon>
        <taxon>Viridiplantae</taxon>
        <taxon>Streptophyta</taxon>
        <taxon>Embryophyta</taxon>
        <taxon>Tracheophyta</taxon>
        <taxon>Spermatophyta</taxon>
        <taxon>Magnoliopsida</taxon>
        <taxon>eudicotyledons</taxon>
        <taxon>Gunneridae</taxon>
        <taxon>Pentapetalae</taxon>
        <taxon>asterids</taxon>
        <taxon>campanulids</taxon>
        <taxon>Asterales</taxon>
        <taxon>Asteraceae</taxon>
        <taxon>Asteroideae</taxon>
        <taxon>Anthemideae</taxon>
        <taxon>Anthemidinae</taxon>
        <taxon>Tanacetum</taxon>
    </lineage>
</organism>
<feature type="region of interest" description="Disordered" evidence="1">
    <location>
        <begin position="1"/>
        <end position="76"/>
    </location>
</feature>
<feature type="compositionally biased region" description="Acidic residues" evidence="1">
    <location>
        <begin position="20"/>
        <end position="64"/>
    </location>
</feature>
<accession>A0ABQ5BC56</accession>
<sequence>MQPPCVQNLDPYLLAKIDSDPEEDEEDPEEDPADYPADGGDDDDDDDESFDDDVEEDEDEEEEDHPAPADFVPPPVHRILLPPLPVSSPPLLASPTYPLRYRAAMIRLRAKTLSTSHPLPSSTPPSGTPPLLPIPLPTPSPPFLLPSTVYRAGVFEVTLPPQKRLCISLGLRYEVSESLSAPTARPTGGFRADYGFVGTLDDEIRIHMRYGRLDDAHDDRLLMSGQLNMLCRDICAHARTGRPIETKARLSCEAWAEIGELWAANRRRQAQLVETLTLMRTLQTQVTELQSQQGPASGQAQPEIPEEAGSYNQRFQELALMCARMFPKESDKIEKYVSGLPDMIHGSVMASKPKTMQDAIEFATELMDKKIRTFAKQKSDNKKYQDDNQQQQPNKRQNTGMEYAAGSGEKKPYG</sequence>
<feature type="compositionally biased region" description="Low complexity" evidence="1">
    <location>
        <begin position="387"/>
        <end position="398"/>
    </location>
</feature>
<reference evidence="2" key="2">
    <citation type="submission" date="2022-01" db="EMBL/GenBank/DDBJ databases">
        <authorList>
            <person name="Yamashiro T."/>
            <person name="Shiraishi A."/>
            <person name="Satake H."/>
            <person name="Nakayama K."/>
        </authorList>
    </citation>
    <scope>NUCLEOTIDE SEQUENCE</scope>
</reference>
<evidence type="ECO:0000313" key="2">
    <source>
        <dbReference type="EMBL" id="GJT11702.1"/>
    </source>
</evidence>
<feature type="compositionally biased region" description="Basic and acidic residues" evidence="1">
    <location>
        <begin position="373"/>
        <end position="386"/>
    </location>
</feature>
<evidence type="ECO:0000256" key="1">
    <source>
        <dbReference type="SAM" id="MobiDB-lite"/>
    </source>
</evidence>
<gene>
    <name evidence="2" type="ORF">Tco_0858744</name>
</gene>
<dbReference type="EMBL" id="BQNB010013090">
    <property type="protein sequence ID" value="GJT11702.1"/>
    <property type="molecule type" value="Genomic_DNA"/>
</dbReference>